<feature type="transmembrane region" description="Helical" evidence="1">
    <location>
        <begin position="64"/>
        <end position="84"/>
    </location>
</feature>
<reference evidence="2" key="1">
    <citation type="journal article" date="2014" name="Int. J. Syst. Evol. Microbiol.">
        <title>Complete genome sequence of Corynebacterium casei LMG S-19264T (=DSM 44701T), isolated from a smear-ripened cheese.</title>
        <authorList>
            <consortium name="US DOE Joint Genome Institute (JGI-PGF)"/>
            <person name="Walter F."/>
            <person name="Albersmeier A."/>
            <person name="Kalinowski J."/>
            <person name="Ruckert C."/>
        </authorList>
    </citation>
    <scope>NUCLEOTIDE SEQUENCE</scope>
    <source>
        <strain evidence="2">KCTC 32182</strain>
    </source>
</reference>
<evidence type="ECO:0000256" key="1">
    <source>
        <dbReference type="SAM" id="Phobius"/>
    </source>
</evidence>
<feature type="transmembrane region" description="Helical" evidence="1">
    <location>
        <begin position="161"/>
        <end position="187"/>
    </location>
</feature>
<feature type="transmembrane region" description="Helical" evidence="1">
    <location>
        <begin position="208"/>
        <end position="228"/>
    </location>
</feature>
<keyword evidence="1" id="KW-1133">Transmembrane helix</keyword>
<accession>A0A918U8M3</accession>
<dbReference type="EMBL" id="BMYX01000003">
    <property type="protein sequence ID" value="GGY07969.1"/>
    <property type="molecule type" value="Genomic_DNA"/>
</dbReference>
<gene>
    <name evidence="2" type="ORF">GCM10011289_08200</name>
</gene>
<feature type="transmembrane region" description="Helical" evidence="1">
    <location>
        <begin position="234"/>
        <end position="252"/>
    </location>
</feature>
<keyword evidence="1" id="KW-0812">Transmembrane</keyword>
<dbReference type="Pfam" id="PF09955">
    <property type="entry name" value="DUF2189"/>
    <property type="match status" value="1"/>
</dbReference>
<proteinExistence type="predicted"/>
<reference evidence="2" key="2">
    <citation type="submission" date="2020-09" db="EMBL/GenBank/DDBJ databases">
        <authorList>
            <person name="Sun Q."/>
            <person name="Kim S."/>
        </authorList>
    </citation>
    <scope>NUCLEOTIDE SEQUENCE</scope>
    <source>
        <strain evidence="2">KCTC 32182</strain>
    </source>
</reference>
<protein>
    <submittedName>
        <fullName evidence="2">Cytochrome b6</fullName>
    </submittedName>
</protein>
<evidence type="ECO:0000313" key="2">
    <source>
        <dbReference type="EMBL" id="GGY07969.1"/>
    </source>
</evidence>
<dbReference type="Proteomes" id="UP000645257">
    <property type="component" value="Unassembled WGS sequence"/>
</dbReference>
<feature type="transmembrane region" description="Helical" evidence="1">
    <location>
        <begin position="40"/>
        <end position="58"/>
    </location>
</feature>
<comment type="caution">
    <text evidence="2">The sequence shown here is derived from an EMBL/GenBank/DDBJ whole genome shotgun (WGS) entry which is preliminary data.</text>
</comment>
<dbReference type="AlphaFoldDB" id="A0A918U8M3"/>
<dbReference type="InterPro" id="IPR018692">
    <property type="entry name" value="DUF2189"/>
</dbReference>
<evidence type="ECO:0000313" key="3">
    <source>
        <dbReference type="Proteomes" id="UP000645257"/>
    </source>
</evidence>
<organism evidence="2 3">
    <name type="scientific">Paludibacterium paludis</name>
    <dbReference type="NCBI Taxonomy" id="1225769"/>
    <lineage>
        <taxon>Bacteria</taxon>
        <taxon>Pseudomonadati</taxon>
        <taxon>Pseudomonadota</taxon>
        <taxon>Betaproteobacteria</taxon>
        <taxon>Neisseriales</taxon>
        <taxon>Chromobacteriaceae</taxon>
        <taxon>Paludibacterium</taxon>
    </lineage>
</organism>
<sequence length="259" mass="29021">MDITHQSSTEHPVVRHVMPSYTLRWLRLGWRDIKKSPVDALFYGAAFVLMGYFLSYYFSEAPQIVITLSALFLLAGPFLAIGLYDLARQMEAFDGQGRASLLHSMVAWRGNIQAFSLYAVLLAVVVFAWFRVSLLMFALFYDTAALPSIDDILRNALLPENLPFMLVYFGTGFFFAALVYGCSVIAMPMMLDKEVDTITAMVNSLQAVYKNVLTMLLWAVIIVGLTAVGFATMYLGLILTVPLVGFASWHAYRDLVSYQ</sequence>
<name>A0A918U8M3_9NEIS</name>
<feature type="transmembrane region" description="Helical" evidence="1">
    <location>
        <begin position="115"/>
        <end position="141"/>
    </location>
</feature>
<dbReference type="RefSeq" id="WP_189531487.1">
    <property type="nucleotide sequence ID" value="NZ_BMYX01000003.1"/>
</dbReference>
<keyword evidence="3" id="KW-1185">Reference proteome</keyword>
<keyword evidence="1" id="KW-0472">Membrane</keyword>